<comment type="similarity">
    <text evidence="1">Belongs to the membrane fusion protein (MFP) (TC 8.A.1) family.</text>
</comment>
<sequence length="397" mass="43320">MEIIFANKKQQYSMKNYILTGTLCMFLLGGCGEHAHDHEHEGHDHEAEIHAEEKTAHSDEIVLTPEKAKAAGVEAEVIHPGAFREVIQAGGQILSAQGQEATVVAASSGVVSFSRKIAEGIEVSQGSELLSVSAEHIQEGDPVRKAKVAYEKAKEEYERAEKLVGSQIVSQKEFAALREAYQNARLAYEALLPSKSGKGVAVKAPIGGFVKNCLVKEGDYVTVGQPLMTVTQMRRLVLKVDVSERYYTQLPRIVSANFKTPYNNKVYCLENLGGKVLSFGKSSGDTSYYVPVTFEFDNRGDMVPGAFVEVFLLSGERQGVISLPESALTEEQGLYFVYLKLDDECYKKQEVQLGTSNGERVEILSGLKDGDTVVTRGAIHVKLAAASNAIPAHSHNH</sequence>
<dbReference type="PANTHER" id="PTHR30097">
    <property type="entry name" value="CATION EFFLUX SYSTEM PROTEIN CUSB"/>
    <property type="match status" value="1"/>
</dbReference>
<dbReference type="NCBIfam" id="TIGR01730">
    <property type="entry name" value="RND_mfp"/>
    <property type="match status" value="1"/>
</dbReference>
<dbReference type="GO" id="GO:0060003">
    <property type="term" value="P:copper ion export"/>
    <property type="evidence" value="ECO:0007669"/>
    <property type="project" value="TreeGrafter"/>
</dbReference>
<organism evidence="4 5">
    <name type="scientific">Phocaeicola plebeius (strain DSM 17135 / JCM 12973 / CCUG 54634 / M2)</name>
    <name type="common">Bacteroides plebeius</name>
    <dbReference type="NCBI Taxonomy" id="484018"/>
    <lineage>
        <taxon>Bacteria</taxon>
        <taxon>Pseudomonadati</taxon>
        <taxon>Bacteroidota</taxon>
        <taxon>Bacteroidia</taxon>
        <taxon>Bacteroidales</taxon>
        <taxon>Bacteroidaceae</taxon>
        <taxon>Phocaeicola</taxon>
    </lineage>
</organism>
<dbReference type="GO" id="GO:0016020">
    <property type="term" value="C:membrane"/>
    <property type="evidence" value="ECO:0007669"/>
    <property type="project" value="InterPro"/>
</dbReference>
<evidence type="ECO:0000313" key="5">
    <source>
        <dbReference type="Proteomes" id="UP000003452"/>
    </source>
</evidence>
<reference evidence="4 5" key="1">
    <citation type="submission" date="2008-08" db="EMBL/GenBank/DDBJ databases">
        <title>Draft genome sequence of Bacteroides plebeius (DSM 17135).</title>
        <authorList>
            <person name="Sudarsanam P."/>
            <person name="Ley R."/>
            <person name="Guruge J."/>
            <person name="Turnbaugh P.J."/>
            <person name="Mahowald M."/>
            <person name="Liep D."/>
            <person name="Gordon J."/>
        </authorList>
    </citation>
    <scope>NUCLEOTIDE SEQUENCE [LARGE SCALE GENOMIC DNA]</scope>
    <source>
        <strain evidence="5">DSM 17135 / JCM 12973 / M2</strain>
    </source>
</reference>
<name>B5CY12_PHOPM</name>
<gene>
    <name evidence="4" type="ORF">BACPLE_01608</name>
</gene>
<dbReference type="InterPro" id="IPR006143">
    <property type="entry name" value="RND_pump_MFP"/>
</dbReference>
<dbReference type="GO" id="GO:0015679">
    <property type="term" value="P:plasma membrane copper ion transport"/>
    <property type="evidence" value="ECO:0007669"/>
    <property type="project" value="TreeGrafter"/>
</dbReference>
<evidence type="ECO:0000256" key="1">
    <source>
        <dbReference type="ARBA" id="ARBA00009477"/>
    </source>
</evidence>
<dbReference type="Pfam" id="PF25975">
    <property type="entry name" value="CzcB_C"/>
    <property type="match status" value="1"/>
</dbReference>
<dbReference type="InterPro" id="IPR058649">
    <property type="entry name" value="CzcB_C"/>
</dbReference>
<dbReference type="PANTHER" id="PTHR30097:SF4">
    <property type="entry name" value="SLR6042 PROTEIN"/>
    <property type="match status" value="1"/>
</dbReference>
<dbReference type="eggNOG" id="COG0845">
    <property type="taxonomic scope" value="Bacteria"/>
</dbReference>
<dbReference type="GO" id="GO:0022857">
    <property type="term" value="F:transmembrane transporter activity"/>
    <property type="evidence" value="ECO:0007669"/>
    <property type="project" value="InterPro"/>
</dbReference>
<dbReference type="Gene3D" id="2.40.420.20">
    <property type="match status" value="1"/>
</dbReference>
<evidence type="ECO:0000256" key="2">
    <source>
        <dbReference type="ARBA" id="ARBA00022448"/>
    </source>
</evidence>
<dbReference type="AlphaFoldDB" id="B5CY12"/>
<keyword evidence="2" id="KW-0813">Transport</keyword>
<reference evidence="4 5" key="2">
    <citation type="submission" date="2008-08" db="EMBL/GenBank/DDBJ databases">
        <authorList>
            <person name="Fulton L."/>
            <person name="Clifton S."/>
            <person name="Fulton B."/>
            <person name="Xu J."/>
            <person name="Minx P."/>
            <person name="Pepin K.H."/>
            <person name="Johnson M."/>
            <person name="Thiruvilangam P."/>
            <person name="Bhonagiri V."/>
            <person name="Nash W.E."/>
            <person name="Mardis E.R."/>
            <person name="Wilson R.K."/>
        </authorList>
    </citation>
    <scope>NUCLEOTIDE SEQUENCE [LARGE SCALE GENOMIC DNA]</scope>
    <source>
        <strain evidence="5">DSM 17135 / JCM 12973 / M2</strain>
    </source>
</reference>
<dbReference type="Proteomes" id="UP000003452">
    <property type="component" value="Unassembled WGS sequence"/>
</dbReference>
<dbReference type="Gene3D" id="2.40.30.170">
    <property type="match status" value="1"/>
</dbReference>
<dbReference type="Gene3D" id="1.10.287.470">
    <property type="entry name" value="Helix hairpin bin"/>
    <property type="match status" value="1"/>
</dbReference>
<proteinExistence type="inferred from homology"/>
<protein>
    <submittedName>
        <fullName evidence="4">Efflux transporter, RND family, MFP subunit</fullName>
    </submittedName>
</protein>
<evidence type="ECO:0000259" key="3">
    <source>
        <dbReference type="Pfam" id="PF25975"/>
    </source>
</evidence>
<evidence type="ECO:0000313" key="4">
    <source>
        <dbReference type="EMBL" id="EDY95343.1"/>
    </source>
</evidence>
<feature type="domain" description="CzcB-like C-terminal circularly permuted SH3-like" evidence="3">
    <location>
        <begin position="322"/>
        <end position="382"/>
    </location>
</feature>
<dbReference type="GO" id="GO:0030313">
    <property type="term" value="C:cell envelope"/>
    <property type="evidence" value="ECO:0007669"/>
    <property type="project" value="TreeGrafter"/>
</dbReference>
<accession>B5CY12</accession>
<dbReference type="HOGENOM" id="CLU_041892_0_0_10"/>
<dbReference type="InterPro" id="IPR051909">
    <property type="entry name" value="MFP_Cation_Efflux"/>
</dbReference>
<dbReference type="SUPFAM" id="SSF111369">
    <property type="entry name" value="HlyD-like secretion proteins"/>
    <property type="match status" value="1"/>
</dbReference>
<comment type="caution">
    <text evidence="4">The sequence shown here is derived from an EMBL/GenBank/DDBJ whole genome shotgun (WGS) entry which is preliminary data.</text>
</comment>
<dbReference type="EMBL" id="ABQC02000019">
    <property type="protein sequence ID" value="EDY95343.1"/>
    <property type="molecule type" value="Genomic_DNA"/>
</dbReference>